<keyword evidence="3" id="KW-0175">Coiled coil</keyword>
<dbReference type="OrthoDB" id="5587616at2759"/>
<keyword evidence="2" id="KW-0802">TPR repeat</keyword>
<dbReference type="InterPro" id="IPR051730">
    <property type="entry name" value="NASP-like"/>
</dbReference>
<dbReference type="GO" id="GO:0006335">
    <property type="term" value="P:DNA replication-dependent chromatin assembly"/>
    <property type="evidence" value="ECO:0007669"/>
    <property type="project" value="TreeGrafter"/>
</dbReference>
<feature type="region of interest" description="Disordered" evidence="4">
    <location>
        <begin position="94"/>
        <end position="120"/>
    </location>
</feature>
<feature type="region of interest" description="Disordered" evidence="4">
    <location>
        <begin position="136"/>
        <end position="185"/>
    </location>
</feature>
<feature type="coiled-coil region" evidence="3">
    <location>
        <begin position="317"/>
        <end position="359"/>
    </location>
</feature>
<gene>
    <name evidence="6" type="ORF">I7I51_03636</name>
</gene>
<evidence type="ECO:0000256" key="4">
    <source>
        <dbReference type="SAM" id="MobiDB-lite"/>
    </source>
</evidence>
<dbReference type="GO" id="GO:0034080">
    <property type="term" value="P:CENP-A containing chromatin assembly"/>
    <property type="evidence" value="ECO:0007669"/>
    <property type="project" value="TreeGrafter"/>
</dbReference>
<dbReference type="Gene3D" id="1.25.40.10">
    <property type="entry name" value="Tetratricopeptide repeat domain"/>
    <property type="match status" value="1"/>
</dbReference>
<feature type="domain" description="Tetratricopeptide SHNi-TPR" evidence="5">
    <location>
        <begin position="225"/>
        <end position="262"/>
    </location>
</feature>
<keyword evidence="1" id="KW-0677">Repeat</keyword>
<dbReference type="VEuPathDB" id="FungiDB:I7I51_03636"/>
<dbReference type="InterPro" id="IPR011990">
    <property type="entry name" value="TPR-like_helical_dom_sf"/>
</dbReference>
<name>A0A8A1M655_AJECA</name>
<proteinExistence type="predicted"/>
<dbReference type="EMBL" id="CP069111">
    <property type="protein sequence ID" value="QSS61461.1"/>
    <property type="molecule type" value="Genomic_DNA"/>
</dbReference>
<reference evidence="6" key="1">
    <citation type="submission" date="2021-01" db="EMBL/GenBank/DDBJ databases">
        <title>Chromosome-level genome assembly of a human fungal pathogen reveals clustering of transcriptionally co-regulated genes.</title>
        <authorList>
            <person name="Voorhies M."/>
            <person name="Cohen S."/>
            <person name="Shea T.P."/>
            <person name="Petrus S."/>
            <person name="Munoz J.F."/>
            <person name="Poplawski S."/>
            <person name="Goldman W.E."/>
            <person name="Michael T."/>
            <person name="Cuomo C.A."/>
            <person name="Sil A."/>
            <person name="Beyhan S."/>
        </authorList>
    </citation>
    <scope>NUCLEOTIDE SEQUENCE</scope>
    <source>
        <strain evidence="6">WU24</strain>
    </source>
</reference>
<evidence type="ECO:0000256" key="2">
    <source>
        <dbReference type="ARBA" id="ARBA00022803"/>
    </source>
</evidence>
<evidence type="ECO:0000256" key="1">
    <source>
        <dbReference type="ARBA" id="ARBA00022737"/>
    </source>
</evidence>
<evidence type="ECO:0000313" key="7">
    <source>
        <dbReference type="Proteomes" id="UP000663671"/>
    </source>
</evidence>
<sequence length="466" mass="51392">MAEATPDSSSLIRELQTTTPPPESKQAQLADLIERASAKDAIKDYDAAAELYSRATELQAELNGEMSVENADLLYSYGKSLYNLAVRKSDVLGSKVSGQASNPPRSMTGDPARRSEIGQPKESIIARAIAEGSTVDEKATRSIADSAKPQSSSLFQFTGDEDFDSGSDEENDGDAGDGAQEEEQEDEFANAFEMLDLSRILLLRKLENLESEKQDEERSVKERLADIYDLQAEICLEAERFEDAVTDLRASLELKTELFPLEDASVAECHYKLSLALEFSSITPEKEENGQGTTGEQVTKVDKEKRNEAANHMETAIRSCKLRISKELQKLDNMEEDTVNKIKSNIEDVKEIVSDMEQRLIELRRPPVSINDRKNGFSDSNALNGILSQVLSQSSDTDKATMLQEAMKGANDLSLLVRKKKRTPTTAETSDEVEPSGKRQLEPEAGTADEPSPGKRVRLDHGSSDE</sequence>
<dbReference type="PANTHER" id="PTHR15081">
    <property type="entry name" value="NUCLEAR AUTOANTIGENIC SPERM PROTEIN NASP -RELATED"/>
    <property type="match status" value="1"/>
</dbReference>
<dbReference type="GO" id="GO:0005654">
    <property type="term" value="C:nucleoplasm"/>
    <property type="evidence" value="ECO:0007669"/>
    <property type="project" value="TreeGrafter"/>
</dbReference>
<accession>A0A8A1M655</accession>
<feature type="coiled-coil region" evidence="3">
    <location>
        <begin position="199"/>
        <end position="226"/>
    </location>
</feature>
<feature type="region of interest" description="Disordered" evidence="4">
    <location>
        <begin position="1"/>
        <end position="26"/>
    </location>
</feature>
<dbReference type="Proteomes" id="UP000663671">
    <property type="component" value="Chromosome 5"/>
</dbReference>
<feature type="compositionally biased region" description="Polar residues" evidence="4">
    <location>
        <begin position="1"/>
        <end position="18"/>
    </location>
</feature>
<dbReference type="Pfam" id="PF10516">
    <property type="entry name" value="SHNi-TPR"/>
    <property type="match status" value="1"/>
</dbReference>
<dbReference type="SUPFAM" id="SSF48452">
    <property type="entry name" value="TPR-like"/>
    <property type="match status" value="1"/>
</dbReference>
<evidence type="ECO:0000256" key="3">
    <source>
        <dbReference type="SAM" id="Coils"/>
    </source>
</evidence>
<feature type="compositionally biased region" description="Acidic residues" evidence="4">
    <location>
        <begin position="159"/>
        <end position="185"/>
    </location>
</feature>
<feature type="compositionally biased region" description="Polar residues" evidence="4">
    <location>
        <begin position="96"/>
        <end position="105"/>
    </location>
</feature>
<evidence type="ECO:0000313" key="6">
    <source>
        <dbReference type="EMBL" id="QSS61461.1"/>
    </source>
</evidence>
<feature type="compositionally biased region" description="Basic and acidic residues" evidence="4">
    <location>
        <begin position="457"/>
        <end position="466"/>
    </location>
</feature>
<dbReference type="InterPro" id="IPR019544">
    <property type="entry name" value="Tetratricopeptide_SHNi-TPR_dom"/>
</dbReference>
<feature type="region of interest" description="Disordered" evidence="4">
    <location>
        <begin position="414"/>
        <end position="466"/>
    </location>
</feature>
<protein>
    <submittedName>
        <fullName evidence="6">Tetratricopeptide repeat domain-containing protein</fullName>
    </submittedName>
</protein>
<dbReference type="AlphaFoldDB" id="A0A8A1M655"/>
<dbReference type="GO" id="GO:0042393">
    <property type="term" value="F:histone binding"/>
    <property type="evidence" value="ECO:0007669"/>
    <property type="project" value="TreeGrafter"/>
</dbReference>
<dbReference type="PANTHER" id="PTHR15081:SF1">
    <property type="entry name" value="NUCLEAR AUTOANTIGENIC SPERM PROTEIN"/>
    <property type="match status" value="1"/>
</dbReference>
<organism evidence="6 7">
    <name type="scientific">Ajellomyces capsulatus</name>
    <name type="common">Darling's disease fungus</name>
    <name type="synonym">Histoplasma capsulatum</name>
    <dbReference type="NCBI Taxonomy" id="5037"/>
    <lineage>
        <taxon>Eukaryota</taxon>
        <taxon>Fungi</taxon>
        <taxon>Dikarya</taxon>
        <taxon>Ascomycota</taxon>
        <taxon>Pezizomycotina</taxon>
        <taxon>Eurotiomycetes</taxon>
        <taxon>Eurotiomycetidae</taxon>
        <taxon>Onygenales</taxon>
        <taxon>Ajellomycetaceae</taxon>
        <taxon>Histoplasma</taxon>
    </lineage>
</organism>
<evidence type="ECO:0000259" key="5">
    <source>
        <dbReference type="Pfam" id="PF10516"/>
    </source>
</evidence>